<reference evidence="3" key="1">
    <citation type="submission" date="2020-10" db="EMBL/GenBank/DDBJ databases">
        <authorList>
            <person name="Gilroy R."/>
        </authorList>
    </citation>
    <scope>NUCLEOTIDE SEQUENCE</scope>
    <source>
        <strain evidence="3">CHK123-3438</strain>
    </source>
</reference>
<dbReference type="Pfam" id="PF18983">
    <property type="entry name" value="DUF5717"/>
    <property type="match status" value="1"/>
</dbReference>
<gene>
    <name evidence="3" type="ORF">IAB60_10995</name>
</gene>
<reference evidence="3" key="2">
    <citation type="journal article" date="2021" name="PeerJ">
        <title>Extensive microbial diversity within the chicken gut microbiome revealed by metagenomics and culture.</title>
        <authorList>
            <person name="Gilroy R."/>
            <person name="Ravi A."/>
            <person name="Getino M."/>
            <person name="Pursley I."/>
            <person name="Horton D.L."/>
            <person name="Alikhan N.F."/>
            <person name="Baker D."/>
            <person name="Gharbi K."/>
            <person name="Hall N."/>
            <person name="Watson M."/>
            <person name="Adriaenssens E.M."/>
            <person name="Foster-Nyarko E."/>
            <person name="Jarju S."/>
            <person name="Secka A."/>
            <person name="Antonio M."/>
            <person name="Oren A."/>
            <person name="Chaudhuri R.R."/>
            <person name="La Ragione R."/>
            <person name="Hildebrand F."/>
            <person name="Pallen M.J."/>
        </authorList>
    </citation>
    <scope>NUCLEOTIDE SEQUENCE</scope>
    <source>
        <strain evidence="3">CHK123-3438</strain>
    </source>
</reference>
<name>A0A9D1KHE9_9FIRM</name>
<organism evidence="3 4">
    <name type="scientific">Candidatus Caccovicinus merdipullorum</name>
    <dbReference type="NCBI Taxonomy" id="2840724"/>
    <lineage>
        <taxon>Bacteria</taxon>
        <taxon>Bacillati</taxon>
        <taxon>Bacillota</taxon>
        <taxon>Clostridia</taxon>
        <taxon>Eubacteriales</taxon>
        <taxon>Candidatus Caccovicinus</taxon>
    </lineage>
</organism>
<proteinExistence type="predicted"/>
<feature type="domain" description="DUF5717" evidence="2">
    <location>
        <begin position="1"/>
        <end position="875"/>
    </location>
</feature>
<evidence type="ECO:0000313" key="4">
    <source>
        <dbReference type="Proteomes" id="UP000886860"/>
    </source>
</evidence>
<comment type="caution">
    <text evidence="3">The sequence shown here is derived from an EMBL/GenBank/DDBJ whole genome shotgun (WGS) entry which is preliminary data.</text>
</comment>
<accession>A0A9D1KHE9</accession>
<feature type="domain" description="DUF5717" evidence="1">
    <location>
        <begin position="878"/>
        <end position="1184"/>
    </location>
</feature>
<dbReference type="InterPro" id="IPR043775">
    <property type="entry name" value="DUF5717_N"/>
</dbReference>
<protein>
    <submittedName>
        <fullName evidence="3">Uncharacterized protein</fullName>
    </submittedName>
</protein>
<evidence type="ECO:0000259" key="2">
    <source>
        <dbReference type="Pfam" id="PF18984"/>
    </source>
</evidence>
<evidence type="ECO:0000259" key="1">
    <source>
        <dbReference type="Pfam" id="PF18983"/>
    </source>
</evidence>
<dbReference type="Proteomes" id="UP000886860">
    <property type="component" value="Unassembled WGS sequence"/>
</dbReference>
<dbReference type="InterPro" id="IPR043774">
    <property type="entry name" value="DUF5717_C"/>
</dbReference>
<dbReference type="AlphaFoldDB" id="A0A9D1KHE9"/>
<sequence>MKERINRLARGILDMDIPQIVIIPKKLEEAVQAGRVTSGEFHVNSGNGMYIKGLAYTSHTRVKIENPAFGGMRNRISYQIDASHLEDGDQIEGEIRLVTNGGEFTLPFHFLVSLGVSGQTLAGLKEPKDFGETAKEDLETALRLFDYQDFVKAPFMQDMHVRAVYDGLKGHGDRGNQLEEFLVSLGVKEPVRLKISSDMRRYGRPVDVLEDVIEAERNIWGYVSLEVRADAPFIEIPKCQFSDRDFEKNVCRISYRILPKRLHRGRNFGSIRLITARETVTVPIRVESEPRLAGELARRRFWKAACQFLKLRLDCEDGLYEFESVRDRMMRELDVMRSQPEDKNMAALWMAETLLGQGSRDQAALVLDECRDEILMSRRDMVDYYCYFQYIHLMIQPNISQKESLLRLVRKYLSEGGHPFLFFIRLKLDETVKETPVSLLSDMRRLYEDGFHSPFLYTAALDLLKEHPEFIQRPDSFLLQVLNFGSRRGILDEDSAVRIAQLAGLEKHYSRMFHRILVRLYETYPRKEILAGVCGMMIKGECRKPEDFHWYETALEEGLSLTRLYEYFLYSLPKDYNHLLPKEVLLYFSYGHDLDRHSRSVLYKNILLFMNPSSNLYRSYERDMEQFALDQLFQSRINSRLAVIYDHMIYKDMIDEAIAKVLPAVLRSYRISCRSKQMKYVIIRYEELEQENAYLLTDGVAYVPLFSGTAVILFQDAFGNRYADVQYLKTPVMDKADLEKKCFEIYPAHPMLCLTACKKAADKEMPGEEEIPILERAINELSLCDLYRKQLLGVIIGYYRRLAGEENSTQCECSYLLTLDIAAMTRRERLLVCETLISQNYLEEAYGILKVYGCEGLDTGRLAKLCSKMILQQMFDEDDFLMGLSFQVFAGGKADSVVLDYLCEHFNGDSDEMFRLLTQAVSARVETYDLEERLMCQMMFSGKTEHLDQTFLLYSKRKRMSEIVVKAYFTVKSIGYFLRHETADPQVFAYLEATVNRIEDMEKAPVIYLLALTLYYSQCRELKEDQIRLCRRMTDQLLGDGLIFPYTKKLSRFVPVPQSVMDKAMICFEGNRDDKLELLVRILPDEEEFHPEEFRRVYQGIFVCRKVLFEGETMEYQIFRQEIGGRRLAAEGTVSCELTSPNLKESRFASLNDMGLCLSMKEEAGLKKSMQEYLMRNAALEDLFPLAR</sequence>
<dbReference type="EMBL" id="DVKS01000185">
    <property type="protein sequence ID" value="HIT42597.1"/>
    <property type="molecule type" value="Genomic_DNA"/>
</dbReference>
<evidence type="ECO:0000313" key="3">
    <source>
        <dbReference type="EMBL" id="HIT42597.1"/>
    </source>
</evidence>
<dbReference type="Pfam" id="PF18984">
    <property type="entry name" value="DUF5717_N"/>
    <property type="match status" value="1"/>
</dbReference>